<evidence type="ECO:0000256" key="1">
    <source>
        <dbReference type="ARBA" id="ARBA00023125"/>
    </source>
</evidence>
<protein>
    <submittedName>
        <fullName evidence="5">TetR family transcriptional regulator</fullName>
    </submittedName>
</protein>
<dbReference type="SUPFAM" id="SSF48498">
    <property type="entry name" value="Tetracyclin repressor-like, C-terminal domain"/>
    <property type="match status" value="1"/>
</dbReference>
<evidence type="ECO:0000259" key="4">
    <source>
        <dbReference type="PROSITE" id="PS50977"/>
    </source>
</evidence>
<name>A0ABX7PIX2_9ACTN</name>
<dbReference type="InterPro" id="IPR041678">
    <property type="entry name" value="TetR_C_16"/>
</dbReference>
<sequence>MPYGCGVTKTSSPDRPAPPDERQLRPAGRATRAAIEEAARRLFAERGFDASVRAIAHEAGVDPALVIRHFGSKEALFLRCVDTSTGIGTVLDGPLETVGRRLVAYFLEPGRPLLRQRYLALAQAAHLDQVREEMNRHTAETYVAALAPQLTGPDRELRVALAVAQLGGLLNLVFRQEDPLVTAADTDRVVALYGDAIQHLLTPDAAEGP</sequence>
<dbReference type="InterPro" id="IPR001647">
    <property type="entry name" value="HTH_TetR"/>
</dbReference>
<organism evidence="5 6">
    <name type="scientific">Nocardioides aromaticivorans</name>
    <dbReference type="NCBI Taxonomy" id="200618"/>
    <lineage>
        <taxon>Bacteria</taxon>
        <taxon>Bacillati</taxon>
        <taxon>Actinomycetota</taxon>
        <taxon>Actinomycetes</taxon>
        <taxon>Propionibacteriales</taxon>
        <taxon>Nocardioidaceae</taxon>
        <taxon>Nocardioides</taxon>
    </lineage>
</organism>
<evidence type="ECO:0000313" key="6">
    <source>
        <dbReference type="Proteomes" id="UP000662818"/>
    </source>
</evidence>
<dbReference type="InterPro" id="IPR050109">
    <property type="entry name" value="HTH-type_TetR-like_transc_reg"/>
</dbReference>
<dbReference type="Pfam" id="PF17920">
    <property type="entry name" value="TetR_C_16"/>
    <property type="match status" value="1"/>
</dbReference>
<dbReference type="InterPro" id="IPR009057">
    <property type="entry name" value="Homeodomain-like_sf"/>
</dbReference>
<dbReference type="PROSITE" id="PS50977">
    <property type="entry name" value="HTH_TETR_2"/>
    <property type="match status" value="1"/>
</dbReference>
<feature type="region of interest" description="Disordered" evidence="3">
    <location>
        <begin position="1"/>
        <end position="30"/>
    </location>
</feature>
<accession>A0ABX7PIX2</accession>
<feature type="DNA-binding region" description="H-T-H motif" evidence="2">
    <location>
        <begin position="51"/>
        <end position="70"/>
    </location>
</feature>
<evidence type="ECO:0000256" key="3">
    <source>
        <dbReference type="SAM" id="MobiDB-lite"/>
    </source>
</evidence>
<dbReference type="PRINTS" id="PR00455">
    <property type="entry name" value="HTHTETR"/>
</dbReference>
<dbReference type="InterPro" id="IPR036271">
    <property type="entry name" value="Tet_transcr_reg_TetR-rel_C_sf"/>
</dbReference>
<dbReference type="PANTHER" id="PTHR30055:SF235">
    <property type="entry name" value="TRANSCRIPTIONAL REGULATORY PROTEIN"/>
    <property type="match status" value="1"/>
</dbReference>
<keyword evidence="1 2" id="KW-0238">DNA-binding</keyword>
<dbReference type="Pfam" id="PF00440">
    <property type="entry name" value="TetR_N"/>
    <property type="match status" value="1"/>
</dbReference>
<dbReference type="SUPFAM" id="SSF46689">
    <property type="entry name" value="Homeodomain-like"/>
    <property type="match status" value="1"/>
</dbReference>
<gene>
    <name evidence="5" type="ORF">CFH99_09420</name>
</gene>
<dbReference type="Gene3D" id="1.10.357.10">
    <property type="entry name" value="Tetracycline Repressor, domain 2"/>
    <property type="match status" value="1"/>
</dbReference>
<evidence type="ECO:0000256" key="2">
    <source>
        <dbReference type="PROSITE-ProRule" id="PRU00335"/>
    </source>
</evidence>
<dbReference type="PANTHER" id="PTHR30055">
    <property type="entry name" value="HTH-TYPE TRANSCRIPTIONAL REGULATOR RUTR"/>
    <property type="match status" value="1"/>
</dbReference>
<keyword evidence="6" id="KW-1185">Reference proteome</keyword>
<proteinExistence type="predicted"/>
<dbReference type="EMBL" id="CP022295">
    <property type="protein sequence ID" value="QSR25841.1"/>
    <property type="molecule type" value="Genomic_DNA"/>
</dbReference>
<reference evidence="5 6" key="1">
    <citation type="submission" date="2017-06" db="EMBL/GenBank/DDBJ databases">
        <title>Complete Genome Sequence of the Soil Carbazole-Degrading Bacterium Nocardioides aromaticivorans IC177.</title>
        <authorList>
            <person name="Vejarano F."/>
            <person name="Suzuki-Minakuchi C."/>
            <person name="Ohtsubo Y."/>
            <person name="Tsuda M."/>
            <person name="Okada K."/>
            <person name="Nojiri H."/>
        </authorList>
    </citation>
    <scope>NUCLEOTIDE SEQUENCE [LARGE SCALE GENOMIC DNA]</scope>
    <source>
        <strain evidence="5 6">IC177</strain>
    </source>
</reference>
<feature type="domain" description="HTH tetR-type" evidence="4">
    <location>
        <begin position="29"/>
        <end position="88"/>
    </location>
</feature>
<evidence type="ECO:0000313" key="5">
    <source>
        <dbReference type="EMBL" id="QSR25841.1"/>
    </source>
</evidence>
<dbReference type="Proteomes" id="UP000662818">
    <property type="component" value="Chromosome"/>
</dbReference>